<proteinExistence type="predicted"/>
<accession>X0VIX7</accession>
<feature type="domain" description="Transposase putative helix-turn-helix" evidence="1">
    <location>
        <begin position="1"/>
        <end position="43"/>
    </location>
</feature>
<comment type="caution">
    <text evidence="2">The sequence shown here is derived from an EMBL/GenBank/DDBJ whole genome shotgun (WGS) entry which is preliminary data.</text>
</comment>
<dbReference type="Pfam" id="PF12323">
    <property type="entry name" value="HTH_OrfB_IS605"/>
    <property type="match status" value="1"/>
</dbReference>
<protein>
    <recommendedName>
        <fullName evidence="1">Transposase putative helix-turn-helix domain-containing protein</fullName>
    </recommendedName>
</protein>
<name>X0VIX7_9ZZZZ</name>
<dbReference type="InterPro" id="IPR021027">
    <property type="entry name" value="Transposase_put_HTH"/>
</dbReference>
<evidence type="ECO:0000259" key="1">
    <source>
        <dbReference type="Pfam" id="PF12323"/>
    </source>
</evidence>
<gene>
    <name evidence="2" type="ORF">S01H1_39676</name>
</gene>
<organism evidence="2">
    <name type="scientific">marine sediment metagenome</name>
    <dbReference type="NCBI Taxonomy" id="412755"/>
    <lineage>
        <taxon>unclassified sequences</taxon>
        <taxon>metagenomes</taxon>
        <taxon>ecological metagenomes</taxon>
    </lineage>
</organism>
<dbReference type="EMBL" id="BARS01025066">
    <property type="protein sequence ID" value="GAG00486.1"/>
    <property type="molecule type" value="Genomic_DNA"/>
</dbReference>
<dbReference type="AlphaFoldDB" id="X0VIX7"/>
<evidence type="ECO:0000313" key="2">
    <source>
        <dbReference type="EMBL" id="GAG00486.1"/>
    </source>
</evidence>
<sequence length="63" mass="7948">MNRAIKVRLYPKQEQEEILSKIFGCCRFIYNKMLEERKQIYEQLKDDKQTLYNYKYKTEKQYK</sequence>
<reference evidence="2" key="1">
    <citation type="journal article" date="2014" name="Front. Microbiol.">
        <title>High frequency of phylogenetically diverse reductive dehalogenase-homologous genes in deep subseafloor sedimentary metagenomes.</title>
        <authorList>
            <person name="Kawai M."/>
            <person name="Futagami T."/>
            <person name="Toyoda A."/>
            <person name="Takaki Y."/>
            <person name="Nishi S."/>
            <person name="Hori S."/>
            <person name="Arai W."/>
            <person name="Tsubouchi T."/>
            <person name="Morono Y."/>
            <person name="Uchiyama I."/>
            <person name="Ito T."/>
            <person name="Fujiyama A."/>
            <person name="Inagaki F."/>
            <person name="Takami H."/>
        </authorList>
    </citation>
    <scope>NUCLEOTIDE SEQUENCE</scope>
    <source>
        <strain evidence="2">Expedition CK06-06</strain>
    </source>
</reference>